<dbReference type="AlphaFoldDB" id="A0A7S0EI62"/>
<feature type="chain" id="PRO_5031420762" evidence="1">
    <location>
        <begin position="33"/>
        <end position="314"/>
    </location>
</feature>
<organism evidence="2">
    <name type="scientific">Hanusia phi</name>
    <dbReference type="NCBI Taxonomy" id="3032"/>
    <lineage>
        <taxon>Eukaryota</taxon>
        <taxon>Cryptophyceae</taxon>
        <taxon>Pyrenomonadales</taxon>
        <taxon>Geminigeraceae</taxon>
        <taxon>Hanusia</taxon>
    </lineage>
</organism>
<proteinExistence type="predicted"/>
<keyword evidence="1" id="KW-0732">Signal</keyword>
<evidence type="ECO:0000256" key="1">
    <source>
        <dbReference type="SAM" id="SignalP"/>
    </source>
</evidence>
<reference evidence="2" key="1">
    <citation type="submission" date="2021-01" db="EMBL/GenBank/DDBJ databases">
        <authorList>
            <person name="Corre E."/>
            <person name="Pelletier E."/>
            <person name="Niang G."/>
            <person name="Scheremetjew M."/>
            <person name="Finn R."/>
            <person name="Kale V."/>
            <person name="Holt S."/>
            <person name="Cochrane G."/>
            <person name="Meng A."/>
            <person name="Brown T."/>
            <person name="Cohen L."/>
        </authorList>
    </citation>
    <scope>NUCLEOTIDE SEQUENCE</scope>
    <source>
        <strain evidence="2">CCMP325</strain>
    </source>
</reference>
<dbReference type="EMBL" id="HBEO01015627">
    <property type="protein sequence ID" value="CAD8484392.1"/>
    <property type="molecule type" value="Transcribed_RNA"/>
</dbReference>
<gene>
    <name evidence="2" type="ORF">HPHI1048_LOCUS10618</name>
</gene>
<sequence length="314" mass="34987">MYPPTFERLNRDNPTCMMFFVSLALMFRFTIGQQIQPGAFCRTKVDSSTAILAQSLVYCDDIGERSVSCGGNGNFTENVNKPIHTTPSGWNLYSFSMELNPCQVITDFDSSKTLGSVHLKMSWSRGTWVDDWNQAQNSTTPRYLELDLPIFEGSMIIEADPKTAAYIRMHGWAVEKGCTCDKALCSLCYCDACYCLSDTAFEIDRKKHCTGLHPHTTPPNPEISEDGRKLKYSDEFISGDVEILVGSKDVIRLCEGCRIQLLRGFCIGRLGGDLGCPLMASSSLPLRAGRESQNAFVNLLVVSTCLLRLYVLKM</sequence>
<accession>A0A7S0EI62</accession>
<evidence type="ECO:0000313" key="2">
    <source>
        <dbReference type="EMBL" id="CAD8484392.1"/>
    </source>
</evidence>
<feature type="signal peptide" evidence="1">
    <location>
        <begin position="1"/>
        <end position="32"/>
    </location>
</feature>
<name>A0A7S0EI62_9CRYP</name>
<protein>
    <submittedName>
        <fullName evidence="2">Uncharacterized protein</fullName>
    </submittedName>
</protein>